<dbReference type="Proteomes" id="UP000269945">
    <property type="component" value="Unassembled WGS sequence"/>
</dbReference>
<dbReference type="EMBL" id="CYRY02046085">
    <property type="protein sequence ID" value="VCX41682.1"/>
    <property type="molecule type" value="Genomic_DNA"/>
</dbReference>
<accession>A0A9X9MBV7</accession>
<dbReference type="AlphaFoldDB" id="A0A9X9MBV7"/>
<name>A0A9X9MBV7_GULGU</name>
<gene>
    <name evidence="1" type="ORF">BN2614_LOCUS3</name>
</gene>
<evidence type="ECO:0000313" key="2">
    <source>
        <dbReference type="Proteomes" id="UP000269945"/>
    </source>
</evidence>
<sequence length="83" mass="9279">MPHPPPLRDNLLGTKTPLMHRNEQVSKAMIYNMETEEKGCPEYVQDHTTMISAPVFLPPGPGHDWERPSRPCLVAGRRGIGSC</sequence>
<comment type="caution">
    <text evidence="1">The sequence shown here is derived from an EMBL/GenBank/DDBJ whole genome shotgun (WGS) entry which is preliminary data.</text>
</comment>
<reference evidence="1 2" key="1">
    <citation type="submission" date="2018-10" db="EMBL/GenBank/DDBJ databases">
        <authorList>
            <person name="Ekblom R."/>
            <person name="Jareborg N."/>
        </authorList>
    </citation>
    <scope>NUCLEOTIDE SEQUENCE [LARGE SCALE GENOMIC DNA]</scope>
    <source>
        <tissue evidence="1">Muscle</tissue>
    </source>
</reference>
<keyword evidence="2" id="KW-1185">Reference proteome</keyword>
<evidence type="ECO:0000313" key="1">
    <source>
        <dbReference type="EMBL" id="VCX41682.1"/>
    </source>
</evidence>
<protein>
    <submittedName>
        <fullName evidence="1">Uncharacterized protein</fullName>
    </submittedName>
</protein>
<organism evidence="1 2">
    <name type="scientific">Gulo gulo</name>
    <name type="common">Wolverine</name>
    <name type="synonym">Gluton</name>
    <dbReference type="NCBI Taxonomy" id="48420"/>
    <lineage>
        <taxon>Eukaryota</taxon>
        <taxon>Metazoa</taxon>
        <taxon>Chordata</taxon>
        <taxon>Craniata</taxon>
        <taxon>Vertebrata</taxon>
        <taxon>Euteleostomi</taxon>
        <taxon>Mammalia</taxon>
        <taxon>Eutheria</taxon>
        <taxon>Laurasiatheria</taxon>
        <taxon>Carnivora</taxon>
        <taxon>Caniformia</taxon>
        <taxon>Musteloidea</taxon>
        <taxon>Mustelidae</taxon>
        <taxon>Guloninae</taxon>
        <taxon>Gulo</taxon>
    </lineage>
</organism>
<proteinExistence type="predicted"/>